<organism evidence="3 4">
    <name type="scientific">Aquibacillus halophilus</name>
    <dbReference type="NCBI Taxonomy" id="930132"/>
    <lineage>
        <taxon>Bacteria</taxon>
        <taxon>Bacillati</taxon>
        <taxon>Bacillota</taxon>
        <taxon>Bacilli</taxon>
        <taxon>Bacillales</taxon>
        <taxon>Bacillaceae</taxon>
        <taxon>Aquibacillus</taxon>
    </lineage>
</organism>
<proteinExistence type="predicted"/>
<dbReference type="EMBL" id="WJNG01000021">
    <property type="protein sequence ID" value="MRH44923.1"/>
    <property type="molecule type" value="Genomic_DNA"/>
</dbReference>
<dbReference type="InterPro" id="IPR019076">
    <property type="entry name" value="Spore_lipoprot_YhcN/YlaJ-like"/>
</dbReference>
<keyword evidence="4" id="KW-1185">Reference proteome</keyword>
<dbReference type="NCBIfam" id="TIGR02898">
    <property type="entry name" value="spore_YhcN_YlaJ"/>
    <property type="match status" value="1"/>
</dbReference>
<evidence type="ECO:0000256" key="1">
    <source>
        <dbReference type="SAM" id="MobiDB-lite"/>
    </source>
</evidence>
<feature type="compositionally biased region" description="Basic and acidic residues" evidence="1">
    <location>
        <begin position="75"/>
        <end position="88"/>
    </location>
</feature>
<dbReference type="Pfam" id="PF09580">
    <property type="entry name" value="Spore_YhcN_YlaJ"/>
    <property type="match status" value="1"/>
</dbReference>
<dbReference type="AlphaFoldDB" id="A0A6A8DGX4"/>
<evidence type="ECO:0000256" key="2">
    <source>
        <dbReference type="SAM" id="SignalP"/>
    </source>
</evidence>
<reference evidence="3" key="1">
    <citation type="submission" date="2019-11" db="EMBL/GenBank/DDBJ databases">
        <authorList>
            <person name="Li J."/>
        </authorList>
    </citation>
    <scope>NUCLEOTIDE SEQUENCE</scope>
    <source>
        <strain evidence="3">B6B</strain>
    </source>
</reference>
<dbReference type="InterPro" id="IPR014247">
    <property type="entry name" value="Spore_lipoprot_YhcN/YlaJ"/>
</dbReference>
<feature type="chain" id="PRO_5038721334" evidence="2">
    <location>
        <begin position="21"/>
        <end position="274"/>
    </location>
</feature>
<name>A0A6A8DGX4_9BACI</name>
<feature type="compositionally biased region" description="Low complexity" evidence="1">
    <location>
        <begin position="98"/>
        <end position="145"/>
    </location>
</feature>
<feature type="compositionally biased region" description="Polar residues" evidence="1">
    <location>
        <begin position="29"/>
        <end position="55"/>
    </location>
</feature>
<dbReference type="Proteomes" id="UP000799092">
    <property type="component" value="Unassembled WGS sequence"/>
</dbReference>
<dbReference type="PROSITE" id="PS51257">
    <property type="entry name" value="PROKAR_LIPOPROTEIN"/>
    <property type="match status" value="1"/>
</dbReference>
<feature type="signal peptide" evidence="2">
    <location>
        <begin position="1"/>
        <end position="20"/>
    </location>
</feature>
<evidence type="ECO:0000313" key="4">
    <source>
        <dbReference type="Proteomes" id="UP000799092"/>
    </source>
</evidence>
<feature type="region of interest" description="Disordered" evidence="1">
    <location>
        <begin position="29"/>
        <end position="145"/>
    </location>
</feature>
<keyword evidence="2" id="KW-0732">Signal</keyword>
<dbReference type="RefSeq" id="WP_153738522.1">
    <property type="nucleotide sequence ID" value="NZ_WJNG01000021.1"/>
</dbReference>
<dbReference type="GO" id="GO:0030435">
    <property type="term" value="P:sporulation resulting in formation of a cellular spore"/>
    <property type="evidence" value="ECO:0007669"/>
    <property type="project" value="InterPro"/>
</dbReference>
<comment type="caution">
    <text evidence="3">The sequence shown here is derived from an EMBL/GenBank/DDBJ whole genome shotgun (WGS) entry which is preliminary data.</text>
</comment>
<evidence type="ECO:0000313" key="3">
    <source>
        <dbReference type="EMBL" id="MRH44923.1"/>
    </source>
</evidence>
<sequence length="274" mass="30114">MNWKTVGLTIVASASLTLSACGVDNNETGQGLDNGVQQTRFGNTTDFPTNDTTRLGTDENRNGAGMMNDGNSYGRDARNDYLTRDYDNGTRNGFNERNINNQADMNNNNNGTPNYGLNRNADTMNNNNNGDNNNRNGNNNNNNNENRFEVADEAADRIEQEVDDVDNVYVLTTNNNAYVAVELDNGARNGGNAGNVGNGNNLGNGDNVSNRIEREIRDAVKAVDRDIDNVYVSTNPDFVDLTNNFRDGANNGEPIEGFFDQMGAMIERVFPDRR</sequence>
<accession>A0A6A8DGX4</accession>
<keyword evidence="3" id="KW-0449">Lipoprotein</keyword>
<gene>
    <name evidence="3" type="ORF">GH741_19965</name>
</gene>
<dbReference type="OrthoDB" id="1707228at2"/>
<protein>
    <submittedName>
        <fullName evidence="3">YhcN/YlaJ family sporulation lipoprotein</fullName>
    </submittedName>
</protein>